<dbReference type="PANTHER" id="PTHR28450:SF1">
    <property type="entry name" value="FANCONI ANEMIA GROUP B PROTEIN"/>
    <property type="match status" value="1"/>
</dbReference>
<dbReference type="GO" id="GO:1905168">
    <property type="term" value="P:positive regulation of double-strand break repair via homologous recombination"/>
    <property type="evidence" value="ECO:0007669"/>
    <property type="project" value="TreeGrafter"/>
</dbReference>
<dbReference type="GO" id="GO:0036297">
    <property type="term" value="P:interstrand cross-link repair"/>
    <property type="evidence" value="ECO:0007669"/>
    <property type="project" value="InterPro"/>
</dbReference>
<evidence type="ECO:0000313" key="2">
    <source>
        <dbReference type="Ensembl" id="ENSEEEP00000026863.2"/>
    </source>
</evidence>
<evidence type="ECO:0008006" key="4">
    <source>
        <dbReference type="Google" id="ProtNLM"/>
    </source>
</evidence>
<reference evidence="3" key="1">
    <citation type="journal article" date="2014" name="Science">
        <title>Nonhuman genetics. Genomic basis for the convergent evolution of electric organs.</title>
        <authorList>
            <person name="Gallant J.R."/>
            <person name="Traeger L.L."/>
            <person name="Volkening J.D."/>
            <person name="Moffett H."/>
            <person name="Chen P.H."/>
            <person name="Novina C.D."/>
            <person name="Phillips G.N.Jr."/>
            <person name="Anand R."/>
            <person name="Wells G.B."/>
            <person name="Pinch M."/>
            <person name="Guth R."/>
            <person name="Unguez G.A."/>
            <person name="Albert J.S."/>
            <person name="Zakon H.H."/>
            <person name="Samanta M.P."/>
            <person name="Sussman M.R."/>
        </authorList>
    </citation>
    <scope>NUCLEOTIDE SEQUENCE [LARGE SCALE GENOMIC DNA]</scope>
</reference>
<dbReference type="STRING" id="8005.ENSEEEP00000026863"/>
<dbReference type="Proteomes" id="UP000314983">
    <property type="component" value="Chromosome 25"/>
</dbReference>
<dbReference type="Ensembl" id="ENSEEET00000027170.2">
    <property type="protein sequence ID" value="ENSEEEP00000026863.2"/>
    <property type="gene ID" value="ENSEEEG00000012969.2"/>
</dbReference>
<evidence type="ECO:0000313" key="3">
    <source>
        <dbReference type="Proteomes" id="UP000314983"/>
    </source>
</evidence>
<dbReference type="GeneTree" id="ENSGT00390000009885"/>
<dbReference type="GO" id="GO:0043240">
    <property type="term" value="C:Fanconi anaemia nuclear complex"/>
    <property type="evidence" value="ECO:0007669"/>
    <property type="project" value="InterPro"/>
</dbReference>
<reference evidence="2" key="4">
    <citation type="submission" date="2025-08" db="UniProtKB">
        <authorList>
            <consortium name="Ensembl"/>
        </authorList>
    </citation>
    <scope>IDENTIFICATION</scope>
</reference>
<dbReference type="AlphaFoldDB" id="A0A4W4FRZ7"/>
<reference evidence="3" key="2">
    <citation type="journal article" date="2017" name="Sci. Adv.">
        <title>A tail of two voltages: Proteomic comparison of the three electric organs of the electric eel.</title>
        <authorList>
            <person name="Traeger L.L."/>
            <person name="Sabat G."/>
            <person name="Barrett-Wilt G.A."/>
            <person name="Wells G.B."/>
            <person name="Sussman M.R."/>
        </authorList>
    </citation>
    <scope>NUCLEOTIDE SEQUENCE [LARGE SCALE GENOMIC DNA]</scope>
</reference>
<evidence type="ECO:0000256" key="1">
    <source>
        <dbReference type="SAM" id="MobiDB-lite"/>
    </source>
</evidence>
<dbReference type="PANTHER" id="PTHR28450">
    <property type="entry name" value="FANCONI ANEMIA GROUP B PROTEIN"/>
    <property type="match status" value="1"/>
</dbReference>
<reference evidence="2" key="5">
    <citation type="submission" date="2025-09" db="UniProtKB">
        <authorList>
            <consortium name="Ensembl"/>
        </authorList>
    </citation>
    <scope>IDENTIFICATION</scope>
</reference>
<gene>
    <name evidence="2" type="primary">FANCB</name>
</gene>
<accession>A0A4W4FRZ7</accession>
<dbReference type="OMA" id="LAFHRVC"/>
<feature type="region of interest" description="Disordered" evidence="1">
    <location>
        <begin position="517"/>
        <end position="538"/>
    </location>
</feature>
<reference evidence="2" key="3">
    <citation type="submission" date="2020-05" db="EMBL/GenBank/DDBJ databases">
        <title>Electrophorus electricus (electric eel) genome, fEleEle1, primary haplotype.</title>
        <authorList>
            <person name="Myers G."/>
            <person name="Meyer A."/>
            <person name="Fedrigo O."/>
            <person name="Formenti G."/>
            <person name="Rhie A."/>
            <person name="Tracey A."/>
            <person name="Sims Y."/>
            <person name="Jarvis E.D."/>
        </authorList>
    </citation>
    <scope>NUCLEOTIDE SEQUENCE [LARGE SCALE GENOMIC DNA]</scope>
</reference>
<dbReference type="InterPro" id="IPR033333">
    <property type="entry name" value="FANCB"/>
</dbReference>
<proteinExistence type="predicted"/>
<dbReference type="GO" id="GO:1990414">
    <property type="term" value="P:replication-born double-strand break repair via sister chromatid exchange"/>
    <property type="evidence" value="ECO:0007669"/>
    <property type="project" value="TreeGrafter"/>
</dbReference>
<protein>
    <recommendedName>
        <fullName evidence="4">FA complementation group B</fullName>
    </recommendedName>
</protein>
<keyword evidence="3" id="KW-1185">Reference proteome</keyword>
<name>A0A4W4FRZ7_ELEEL</name>
<organism evidence="2 3">
    <name type="scientific">Electrophorus electricus</name>
    <name type="common">Electric eel</name>
    <name type="synonym">Gymnotus electricus</name>
    <dbReference type="NCBI Taxonomy" id="8005"/>
    <lineage>
        <taxon>Eukaryota</taxon>
        <taxon>Metazoa</taxon>
        <taxon>Chordata</taxon>
        <taxon>Craniata</taxon>
        <taxon>Vertebrata</taxon>
        <taxon>Euteleostomi</taxon>
        <taxon>Actinopterygii</taxon>
        <taxon>Neopterygii</taxon>
        <taxon>Teleostei</taxon>
        <taxon>Ostariophysi</taxon>
        <taxon>Gymnotiformes</taxon>
        <taxon>Gymnotoidei</taxon>
        <taxon>Gymnotidae</taxon>
        <taxon>Electrophorus</taxon>
    </lineage>
</organism>
<dbReference type="GO" id="GO:2000042">
    <property type="term" value="P:negative regulation of double-strand break repair via homologous recombination"/>
    <property type="evidence" value="ECO:0007669"/>
    <property type="project" value="TreeGrafter"/>
</dbReference>
<sequence>MESERHIRIMACRGDLLLFQCRRSSSTGSEIAFWKMSFERDLGSFLNNEDCKTIMYKNSSREVDIVHCASAVDLKTRQKVPCVLLRLIKKGSQGFKYMLYSLNNLSIASLHVELTVPYEMVDNISVLSGPTLVWSHGKTIFYTSPQTGGIKNVPVLLSAILSEELPLWKRELVVVGSGMHASEDMGKQVNVTEGKTLLCFLEDGKMFSGACLLPDAYSSLIQCMVLLSAEDVDGLMQSTVLAATCRKQLLCFVNGLPEDMCLLPYEEPKSIEIVYTGASRCLLAVIFNHGNVCVVWKDTFKVAACWTGVSSLLVDDFVGCGSDQILLLFDECDLVGECPGEFLLTDLCGIHYSCGRTDEEAINPGNPSQDNVLLTVQALDSRLQSGLAFLQELQRDLSVKDQVLQQSIRALADLVSDREHLPSTPQQEGLVSLWDEDGEEEMHVLNKQMQTVVEECSLVQRVWYRVVGNSLVFGLLLTPATDVVEKKVTGSILWEPCGGGTAPAVVQSWSKTLWYPQPSAPRGPPAAKRSRPPGGLDAHQPRQQVLLTVTEVIPLLNFATVTCSIWVHCPSSGTEHAGHPCYLVNLDMKEVLQGKLHPSLLKDCSADSDKAREDLMCLLAVLDSWLLEINSSGHTVVDVGAWLKERLGAKHVEANPQYLLNCCTGSSAPRLFHWQVCGPFQGLLGIHCSDKLSMLQFLDSLRNFLPASHHIELLPTPAPQGTGQDLVLRLDMEMQTITDGVASLLQEDDVEGFDGGGRWDPTCLEQLQSQREEWQSERERSRRRQRPLVNAEHYRSLVEKMIQSQLDGDISALVQAQAVRAQ</sequence>